<protein>
    <submittedName>
        <fullName evidence="1">Uncharacterized protein</fullName>
    </submittedName>
</protein>
<proteinExistence type="predicted"/>
<organism evidence="1 2">
    <name type="scientific">Faecalibacterium prausnitzii</name>
    <dbReference type="NCBI Taxonomy" id="853"/>
    <lineage>
        <taxon>Bacteria</taxon>
        <taxon>Bacillati</taxon>
        <taxon>Bacillota</taxon>
        <taxon>Clostridia</taxon>
        <taxon>Eubacteriales</taxon>
        <taxon>Oscillospiraceae</taxon>
        <taxon>Faecalibacterium</taxon>
    </lineage>
</organism>
<dbReference type="RefSeq" id="WP_154276142.1">
    <property type="nucleotide sequence ID" value="NZ_WKQN01000001.1"/>
</dbReference>
<gene>
    <name evidence="1" type="ORF">GKD95_00710</name>
</gene>
<evidence type="ECO:0000313" key="1">
    <source>
        <dbReference type="EMBL" id="MSC61890.1"/>
    </source>
</evidence>
<comment type="caution">
    <text evidence="1">The sequence shown here is derived from an EMBL/GenBank/DDBJ whole genome shotgun (WGS) entry which is preliminary data.</text>
</comment>
<name>A0A844DNK9_9FIRM</name>
<dbReference type="EMBL" id="WKQN01000001">
    <property type="protein sequence ID" value="MSC61890.1"/>
    <property type="molecule type" value="Genomic_DNA"/>
</dbReference>
<reference evidence="1 2" key="1">
    <citation type="journal article" date="2019" name="Nat. Med.">
        <title>A library of human gut bacterial isolates paired with longitudinal multiomics data enables mechanistic microbiome research.</title>
        <authorList>
            <person name="Poyet M."/>
            <person name="Groussin M."/>
            <person name="Gibbons S.M."/>
            <person name="Avila-Pacheco J."/>
            <person name="Jiang X."/>
            <person name="Kearney S.M."/>
            <person name="Perrotta A.R."/>
            <person name="Berdy B."/>
            <person name="Zhao S."/>
            <person name="Lieberman T.D."/>
            <person name="Swanson P.K."/>
            <person name="Smith M."/>
            <person name="Roesemann S."/>
            <person name="Alexander J.E."/>
            <person name="Rich S.A."/>
            <person name="Livny J."/>
            <person name="Vlamakis H."/>
            <person name="Clish C."/>
            <person name="Bullock K."/>
            <person name="Deik A."/>
            <person name="Scott J."/>
            <person name="Pierce K.A."/>
            <person name="Xavier R.J."/>
            <person name="Alm E.J."/>
        </authorList>
    </citation>
    <scope>NUCLEOTIDE SEQUENCE [LARGE SCALE GENOMIC DNA]</scope>
    <source>
        <strain evidence="1 2">BIOML-A1</strain>
    </source>
</reference>
<evidence type="ECO:0000313" key="2">
    <source>
        <dbReference type="Proteomes" id="UP000461506"/>
    </source>
</evidence>
<sequence>MKKVVSPCLCTVYTRSGNEATARAFCEIQFENGRLSITGVIGPMPSGNCRGSAGQCVDAIREGRPCDEWTQEMLDKFCSIWDEWHLNDMRPYCKHQKELGWNKLAVTPVTLYHYRLNSKTLRRQESMKKRSWKMLCDGMTAALSDDQIEVAKLPYSLTLPHEISGEAALYYEPQKPLYPGMTGATETKTLGWLHPDEHPDGILGKPCPVCGYQYGHAWQTEEVPQDVIDWLCSLPESPVEPAWV</sequence>
<dbReference type="Proteomes" id="UP000461506">
    <property type="component" value="Unassembled WGS sequence"/>
</dbReference>
<accession>A0A844DNK9</accession>
<dbReference type="AlphaFoldDB" id="A0A844DNK9"/>